<dbReference type="EMBL" id="MRWE01000013">
    <property type="protein sequence ID" value="ORJ25684.1"/>
    <property type="molecule type" value="Genomic_DNA"/>
</dbReference>
<sequence>MTDKTWVSDNPIDKINRPSLRLPRLVKRVLMSVAVLWAAYTLTFLILYILPSDPVTIMLNQGEQSTVDIAQVNALKAQYHLDQPFYVQYAWAIWDLLHLNLGHSIVSGDPVTRLVMQALPPTLLLAVCALAVAIVIGGGLAAGVSVLPAGRIKSALLTLPSLGAALPTFWLGLLLLQAFSFTRPWFPAMGNHGWQSLVLPTLTLAVPTAATLAQVMSRSLAEVWRRPFIDALRLKGASTAHLLWRHVLPNAAVPLLTLTGMIFGHLLAGAVVTETIFSREGLGRLAQGAVSTQDIPVVQGVVLTAATVFVLVNFVVDLLYPLLDPRIDSGSAGGGK</sequence>
<evidence type="ECO:0000256" key="2">
    <source>
        <dbReference type="ARBA" id="ARBA00022448"/>
    </source>
</evidence>
<dbReference type="SUPFAM" id="SSF161098">
    <property type="entry name" value="MetI-like"/>
    <property type="match status" value="1"/>
</dbReference>
<dbReference type="GeneID" id="93565292"/>
<dbReference type="Proteomes" id="UP000192536">
    <property type="component" value="Unassembled WGS sequence"/>
</dbReference>
<dbReference type="AlphaFoldDB" id="A0A1X0WG11"/>
<dbReference type="GO" id="GO:0055085">
    <property type="term" value="P:transmembrane transport"/>
    <property type="evidence" value="ECO:0007669"/>
    <property type="project" value="InterPro"/>
</dbReference>
<feature type="transmembrane region" description="Helical" evidence="9">
    <location>
        <begin position="255"/>
        <end position="277"/>
    </location>
</feature>
<dbReference type="GO" id="GO:0005886">
    <property type="term" value="C:plasma membrane"/>
    <property type="evidence" value="ECO:0007669"/>
    <property type="project" value="UniProtKB-SubCell"/>
</dbReference>
<feature type="transmembrane region" description="Helical" evidence="9">
    <location>
        <begin position="197"/>
        <end position="216"/>
    </location>
</feature>
<dbReference type="Pfam" id="PF19300">
    <property type="entry name" value="BPD_transp_1_N"/>
    <property type="match status" value="1"/>
</dbReference>
<evidence type="ECO:0000256" key="7">
    <source>
        <dbReference type="ARBA" id="ARBA00023136"/>
    </source>
</evidence>
<keyword evidence="7 9" id="KW-0472">Membrane</keyword>
<proteinExistence type="inferred from homology"/>
<comment type="subcellular location">
    <subcellularLocation>
        <location evidence="1">Cell inner membrane</location>
        <topology evidence="1">Multi-pass membrane protein</topology>
    </subcellularLocation>
    <subcellularLocation>
        <location evidence="9">Cell membrane</location>
        <topology evidence="9">Multi-pass membrane protein</topology>
    </subcellularLocation>
</comment>
<dbReference type="InterPro" id="IPR000515">
    <property type="entry name" value="MetI-like"/>
</dbReference>
<dbReference type="STRING" id="1646377.BS640_09675"/>
<gene>
    <name evidence="11" type="ORF">BS640_09675</name>
</gene>
<protein>
    <submittedName>
        <fullName evidence="11">Peptide ABC transporter permease</fullName>
    </submittedName>
</protein>
<dbReference type="CDD" id="cd06261">
    <property type="entry name" value="TM_PBP2"/>
    <property type="match status" value="1"/>
</dbReference>
<feature type="transmembrane region" description="Helical" evidence="9">
    <location>
        <begin position="156"/>
        <end position="177"/>
    </location>
</feature>
<feature type="transmembrane region" description="Helical" evidence="9">
    <location>
        <begin position="297"/>
        <end position="320"/>
    </location>
</feature>
<dbReference type="PANTHER" id="PTHR43163:SF6">
    <property type="entry name" value="DIPEPTIDE TRANSPORT SYSTEM PERMEASE PROTEIN DPPB-RELATED"/>
    <property type="match status" value="1"/>
</dbReference>
<dbReference type="PROSITE" id="PS50928">
    <property type="entry name" value="ABC_TM1"/>
    <property type="match status" value="1"/>
</dbReference>
<comment type="similarity">
    <text evidence="8">Belongs to the binding-protein-dependent transport system permease family. OppBC subfamily.</text>
</comment>
<keyword evidence="6 9" id="KW-1133">Transmembrane helix</keyword>
<evidence type="ECO:0000259" key="10">
    <source>
        <dbReference type="PROSITE" id="PS50928"/>
    </source>
</evidence>
<comment type="caution">
    <text evidence="11">The sequence shown here is derived from an EMBL/GenBank/DDBJ whole genome shotgun (WGS) entry which is preliminary data.</text>
</comment>
<evidence type="ECO:0000313" key="11">
    <source>
        <dbReference type="EMBL" id="ORJ25684.1"/>
    </source>
</evidence>
<evidence type="ECO:0000256" key="4">
    <source>
        <dbReference type="ARBA" id="ARBA00022519"/>
    </source>
</evidence>
<keyword evidence="3" id="KW-1003">Cell membrane</keyword>
<accession>A0A1X0WG11</accession>
<feature type="transmembrane region" description="Helical" evidence="9">
    <location>
        <begin position="123"/>
        <end position="144"/>
    </location>
</feature>
<keyword evidence="5 9" id="KW-0812">Transmembrane</keyword>
<keyword evidence="4" id="KW-0997">Cell inner membrane</keyword>
<evidence type="ECO:0000256" key="3">
    <source>
        <dbReference type="ARBA" id="ARBA00022475"/>
    </source>
</evidence>
<organism evidence="11 12">
    <name type="scientific">Rouxiella badensis</name>
    <dbReference type="NCBI Taxonomy" id="1646377"/>
    <lineage>
        <taxon>Bacteria</taxon>
        <taxon>Pseudomonadati</taxon>
        <taxon>Pseudomonadota</taxon>
        <taxon>Gammaproteobacteria</taxon>
        <taxon>Enterobacterales</taxon>
        <taxon>Yersiniaceae</taxon>
        <taxon>Rouxiella</taxon>
    </lineage>
</organism>
<feature type="domain" description="ABC transmembrane type-1" evidence="10">
    <location>
        <begin position="119"/>
        <end position="320"/>
    </location>
</feature>
<evidence type="ECO:0000256" key="5">
    <source>
        <dbReference type="ARBA" id="ARBA00022692"/>
    </source>
</evidence>
<evidence type="ECO:0000313" key="12">
    <source>
        <dbReference type="Proteomes" id="UP000192536"/>
    </source>
</evidence>
<dbReference type="InterPro" id="IPR035906">
    <property type="entry name" value="MetI-like_sf"/>
</dbReference>
<feature type="transmembrane region" description="Helical" evidence="9">
    <location>
        <begin position="29"/>
        <end position="50"/>
    </location>
</feature>
<dbReference type="Gene3D" id="1.10.3720.10">
    <property type="entry name" value="MetI-like"/>
    <property type="match status" value="1"/>
</dbReference>
<evidence type="ECO:0000256" key="1">
    <source>
        <dbReference type="ARBA" id="ARBA00004429"/>
    </source>
</evidence>
<reference evidence="11 12" key="1">
    <citation type="journal article" date="2017" name="Int. J. Syst. Evol. Microbiol.">
        <title>Rouxiella badensis sp. nov. and Rouxiella silvae sp. nov. isolated from peat bog soil in Germany and emendation of the genus description.</title>
        <authorList>
            <person name="Le Fleche-Mateos A."/>
            <person name="Kugler J.H."/>
            <person name="Hansen S.H."/>
            <person name="Syldatk C."/>
            <person name="Hausmann R."/>
            <person name="Lomprez F."/>
            <person name="Vandenbogaert M."/>
            <person name="Manuguerra J.C."/>
            <person name="Grimont P.A."/>
        </authorList>
    </citation>
    <scope>NUCLEOTIDE SEQUENCE [LARGE SCALE GENOMIC DNA]</scope>
    <source>
        <strain evidence="11 12">DSM 100043</strain>
    </source>
</reference>
<evidence type="ECO:0000256" key="9">
    <source>
        <dbReference type="RuleBase" id="RU363032"/>
    </source>
</evidence>
<dbReference type="InterPro" id="IPR045621">
    <property type="entry name" value="BPD_transp_1_N"/>
</dbReference>
<evidence type="ECO:0000256" key="6">
    <source>
        <dbReference type="ARBA" id="ARBA00022989"/>
    </source>
</evidence>
<keyword evidence="12" id="KW-1185">Reference proteome</keyword>
<keyword evidence="2 9" id="KW-0813">Transport</keyword>
<dbReference type="Pfam" id="PF00528">
    <property type="entry name" value="BPD_transp_1"/>
    <property type="match status" value="1"/>
</dbReference>
<name>A0A1X0WG11_9GAMM</name>
<dbReference type="PANTHER" id="PTHR43163">
    <property type="entry name" value="DIPEPTIDE TRANSPORT SYSTEM PERMEASE PROTEIN DPPB-RELATED"/>
    <property type="match status" value="1"/>
</dbReference>
<evidence type="ECO:0000256" key="8">
    <source>
        <dbReference type="ARBA" id="ARBA00024202"/>
    </source>
</evidence>
<dbReference type="RefSeq" id="WP_017491850.1">
    <property type="nucleotide sequence ID" value="NZ_CP049603.1"/>
</dbReference>